<protein>
    <submittedName>
        <fullName evidence="1">Uncharacterized protein</fullName>
    </submittedName>
</protein>
<reference evidence="1 2" key="1">
    <citation type="journal article" date="2020" name="Cell">
        <title>Large-Scale Comparative Analyses of Tick Genomes Elucidate Their Genetic Diversity and Vector Capacities.</title>
        <authorList>
            <consortium name="Tick Genome and Microbiome Consortium (TIGMIC)"/>
            <person name="Jia N."/>
            <person name="Wang J."/>
            <person name="Shi W."/>
            <person name="Du L."/>
            <person name="Sun Y."/>
            <person name="Zhan W."/>
            <person name="Jiang J.F."/>
            <person name="Wang Q."/>
            <person name="Zhang B."/>
            <person name="Ji P."/>
            <person name="Bell-Sakyi L."/>
            <person name="Cui X.M."/>
            <person name="Yuan T.T."/>
            <person name="Jiang B.G."/>
            <person name="Yang W.F."/>
            <person name="Lam T.T."/>
            <person name="Chang Q.C."/>
            <person name="Ding S.J."/>
            <person name="Wang X.J."/>
            <person name="Zhu J.G."/>
            <person name="Ruan X.D."/>
            <person name="Zhao L."/>
            <person name="Wei J.T."/>
            <person name="Ye R.Z."/>
            <person name="Que T.C."/>
            <person name="Du C.H."/>
            <person name="Zhou Y.H."/>
            <person name="Cheng J.X."/>
            <person name="Dai P.F."/>
            <person name="Guo W.B."/>
            <person name="Han X.H."/>
            <person name="Huang E.J."/>
            <person name="Li L.F."/>
            <person name="Wei W."/>
            <person name="Gao Y.C."/>
            <person name="Liu J.Z."/>
            <person name="Shao H.Z."/>
            <person name="Wang X."/>
            <person name="Wang C.C."/>
            <person name="Yang T.C."/>
            <person name="Huo Q.B."/>
            <person name="Li W."/>
            <person name="Chen H.Y."/>
            <person name="Chen S.E."/>
            <person name="Zhou L.G."/>
            <person name="Ni X.B."/>
            <person name="Tian J.H."/>
            <person name="Sheng Y."/>
            <person name="Liu T."/>
            <person name="Pan Y.S."/>
            <person name="Xia L.Y."/>
            <person name="Li J."/>
            <person name="Zhao F."/>
            <person name="Cao W.C."/>
        </authorList>
    </citation>
    <scope>NUCLEOTIDE SEQUENCE [LARGE SCALE GENOMIC DNA]</scope>
    <source>
        <strain evidence="1">Iper-2018</strain>
    </source>
</reference>
<dbReference type="EMBL" id="JABSTQ010001953">
    <property type="protein sequence ID" value="KAG0444507.1"/>
    <property type="molecule type" value="Genomic_DNA"/>
</dbReference>
<accession>A0AC60R1H7</accession>
<evidence type="ECO:0000313" key="1">
    <source>
        <dbReference type="EMBL" id="KAG0444507.1"/>
    </source>
</evidence>
<dbReference type="Proteomes" id="UP000805193">
    <property type="component" value="Unassembled WGS sequence"/>
</dbReference>
<name>A0AC60R1H7_IXOPE</name>
<gene>
    <name evidence="1" type="ORF">HPB47_013719</name>
</gene>
<evidence type="ECO:0000313" key="2">
    <source>
        <dbReference type="Proteomes" id="UP000805193"/>
    </source>
</evidence>
<organism evidence="1 2">
    <name type="scientific">Ixodes persulcatus</name>
    <name type="common">Taiga tick</name>
    <dbReference type="NCBI Taxonomy" id="34615"/>
    <lineage>
        <taxon>Eukaryota</taxon>
        <taxon>Metazoa</taxon>
        <taxon>Ecdysozoa</taxon>
        <taxon>Arthropoda</taxon>
        <taxon>Chelicerata</taxon>
        <taxon>Arachnida</taxon>
        <taxon>Acari</taxon>
        <taxon>Parasitiformes</taxon>
        <taxon>Ixodida</taxon>
        <taxon>Ixodoidea</taxon>
        <taxon>Ixodidae</taxon>
        <taxon>Ixodinae</taxon>
        <taxon>Ixodes</taxon>
    </lineage>
</organism>
<sequence length="124" mass="13988">MSYPGSGGDQRAAESFKAVVTHVASEFKWLKIYVQRDYDTVEQIENYMQSLEQSLSTKAGFMHQGQIPLGTPCFARFTDNKWYRAVCSAWPKTDPTFVEVTFIDYGNPEILSVSGRSPRGGQHL</sequence>
<proteinExistence type="predicted"/>
<comment type="caution">
    <text evidence="1">The sequence shown here is derived from an EMBL/GenBank/DDBJ whole genome shotgun (WGS) entry which is preliminary data.</text>
</comment>
<keyword evidence="2" id="KW-1185">Reference proteome</keyword>